<keyword evidence="1" id="KW-1133">Transmembrane helix</keyword>
<feature type="transmembrane region" description="Helical" evidence="1">
    <location>
        <begin position="7"/>
        <end position="27"/>
    </location>
</feature>
<organism evidence="2 3">
    <name type="scientific">Acipenser ruthenus</name>
    <name type="common">Sterlet sturgeon</name>
    <dbReference type="NCBI Taxonomy" id="7906"/>
    <lineage>
        <taxon>Eukaryota</taxon>
        <taxon>Metazoa</taxon>
        <taxon>Chordata</taxon>
        <taxon>Craniata</taxon>
        <taxon>Vertebrata</taxon>
        <taxon>Euteleostomi</taxon>
        <taxon>Actinopterygii</taxon>
        <taxon>Chondrostei</taxon>
        <taxon>Acipenseriformes</taxon>
        <taxon>Acipenseridae</taxon>
        <taxon>Acipenser</taxon>
    </lineage>
</organism>
<comment type="caution">
    <text evidence="2">The sequence shown here is derived from an EMBL/GenBank/DDBJ whole genome shotgun (WGS) entry which is preliminary data.</text>
</comment>
<accession>A0A662YW23</accession>
<evidence type="ECO:0000256" key="1">
    <source>
        <dbReference type="SAM" id="Phobius"/>
    </source>
</evidence>
<keyword evidence="1" id="KW-0472">Membrane</keyword>
<keyword evidence="3" id="KW-1185">Reference proteome</keyword>
<reference evidence="2 3" key="1">
    <citation type="submission" date="2019-01" db="EMBL/GenBank/DDBJ databases">
        <title>Draft Genome and Complete Hox-Cluster Characterization of the Sterlet Sturgeon (Acipenser ruthenus).</title>
        <authorList>
            <person name="Wei Q."/>
        </authorList>
    </citation>
    <scope>NUCLEOTIDE SEQUENCE [LARGE SCALE GENOMIC DNA]</scope>
    <source>
        <strain evidence="2">WHYD16114868_AA</strain>
        <tissue evidence="2">Blood</tissue>
    </source>
</reference>
<dbReference type="EMBL" id="SCEB01000137">
    <property type="protein sequence ID" value="RXN00720.1"/>
    <property type="molecule type" value="Genomic_DNA"/>
</dbReference>
<sequence length="292" mass="32995">MQISGQAWMLFVSLAMVTSTFTLHYIIQQEVEAAEIQRKWSIEWQVLFCRLTDAQHQVYLNFIDFNEVDKILNGDMQMLDILEVFVRENGYSYRKMDGTTTIASRQPLKTVQRSTGSTVEVPKRLQKAKITKPSTPSRNLLKQNTRTSQHAIKENLEVSLSDKTENVGANGSKVTMSEHENMTIANDNGSYNDSFKEETTSVIEQALASCDNCGQPADVSSSNVQNTIKLQSDPDKNSPQKQKKKHCAAEGGKQLSVAAAHKHRKYKCSEDTRFEGHRIPHLVKKKKAQNFL</sequence>
<evidence type="ECO:0000313" key="3">
    <source>
        <dbReference type="Proteomes" id="UP000289886"/>
    </source>
</evidence>
<keyword evidence="1" id="KW-0812">Transmembrane</keyword>
<evidence type="ECO:0000313" key="2">
    <source>
        <dbReference type="EMBL" id="RXN00720.1"/>
    </source>
</evidence>
<dbReference type="AlphaFoldDB" id="A0A662YW23"/>
<dbReference type="Proteomes" id="UP000289886">
    <property type="component" value="Unassembled WGS sequence"/>
</dbReference>
<proteinExistence type="predicted"/>
<gene>
    <name evidence="2" type="ORF">EOD39_8833</name>
</gene>
<protein>
    <submittedName>
        <fullName evidence="2">DNA excision repair protein ERCC-6</fullName>
    </submittedName>
</protein>
<name>A0A662YW23_ACIRT</name>